<keyword evidence="1 7" id="KW-0806">Transcription termination</keyword>
<comment type="similarity">
    <text evidence="7">Belongs to the NusA family.</text>
</comment>
<dbReference type="Pfam" id="PF26594">
    <property type="entry name" value="KH_NusA_2nd"/>
    <property type="match status" value="1"/>
</dbReference>
<dbReference type="PROSITE" id="PS50126">
    <property type="entry name" value="S1"/>
    <property type="match status" value="1"/>
</dbReference>
<dbReference type="SUPFAM" id="SSF54814">
    <property type="entry name" value="Prokaryotic type KH domain (KH-domain type II)"/>
    <property type="match status" value="2"/>
</dbReference>
<dbReference type="Pfam" id="PF08529">
    <property type="entry name" value="NusA_N"/>
    <property type="match status" value="2"/>
</dbReference>
<keyword evidence="4 7" id="KW-0694">RNA-binding</keyword>
<dbReference type="GO" id="GO:0003700">
    <property type="term" value="F:DNA-binding transcription factor activity"/>
    <property type="evidence" value="ECO:0007669"/>
    <property type="project" value="InterPro"/>
</dbReference>
<evidence type="ECO:0000256" key="7">
    <source>
        <dbReference type="HAMAP-Rule" id="MF_00945"/>
    </source>
</evidence>
<dbReference type="AlphaFoldDB" id="A0A2B7JMH8"/>
<dbReference type="CDD" id="cd02134">
    <property type="entry name" value="KH-II_NusA_rpt1"/>
    <property type="match status" value="1"/>
</dbReference>
<dbReference type="GO" id="GO:0003723">
    <property type="term" value="F:RNA binding"/>
    <property type="evidence" value="ECO:0007669"/>
    <property type="project" value="UniProtKB-UniRule"/>
</dbReference>
<evidence type="ECO:0000313" key="9">
    <source>
        <dbReference type="EMBL" id="AXM07849.1"/>
    </source>
</evidence>
<organism evidence="10 11">
    <name type="scientific">Cutibacterium acnes</name>
    <name type="common">Propionibacterium acnes</name>
    <dbReference type="NCBI Taxonomy" id="1747"/>
    <lineage>
        <taxon>Bacteria</taxon>
        <taxon>Bacillati</taxon>
        <taxon>Actinomycetota</taxon>
        <taxon>Actinomycetes</taxon>
        <taxon>Propionibacteriales</taxon>
        <taxon>Propionibacteriaceae</taxon>
        <taxon>Cutibacterium</taxon>
    </lineage>
</organism>
<keyword evidence="3 7" id="KW-0889">Transcription antitermination</keyword>
<dbReference type="InterPro" id="IPR015946">
    <property type="entry name" value="KH_dom-like_a/b"/>
</dbReference>
<dbReference type="HAMAP" id="MF_00945_B">
    <property type="entry name" value="NusA_B"/>
    <property type="match status" value="1"/>
</dbReference>
<dbReference type="InterPro" id="IPR058582">
    <property type="entry name" value="KH_NusA_2nd"/>
</dbReference>
<dbReference type="Gene3D" id="2.40.50.140">
    <property type="entry name" value="Nucleic acid-binding proteins"/>
    <property type="match status" value="1"/>
</dbReference>
<dbReference type="Proteomes" id="UP000256621">
    <property type="component" value="Chromosome"/>
</dbReference>
<dbReference type="GO" id="GO:0005829">
    <property type="term" value="C:cytosol"/>
    <property type="evidence" value="ECO:0007669"/>
    <property type="project" value="TreeGrafter"/>
</dbReference>
<dbReference type="FunFam" id="3.30.300.20:FF:000002">
    <property type="entry name" value="Transcription termination/antitermination protein NusA"/>
    <property type="match status" value="1"/>
</dbReference>
<comment type="subunit">
    <text evidence="7">Monomer. Binds directly to the core enzyme of the DNA-dependent RNA polymerase and to nascent RNA.</text>
</comment>
<evidence type="ECO:0000256" key="6">
    <source>
        <dbReference type="ARBA" id="ARBA00023163"/>
    </source>
</evidence>
<keyword evidence="2 7" id="KW-0963">Cytoplasm</keyword>
<dbReference type="FunFam" id="3.30.300.20:FF:000005">
    <property type="entry name" value="Transcription termination/antitermination protein NusA"/>
    <property type="match status" value="1"/>
</dbReference>
<dbReference type="InterPro" id="IPR012340">
    <property type="entry name" value="NA-bd_OB-fold"/>
</dbReference>
<name>A0A2B7JMH8_CUTAC</name>
<dbReference type="InterPro" id="IPR010213">
    <property type="entry name" value="TF_NusA"/>
</dbReference>
<dbReference type="InterPro" id="IPR025249">
    <property type="entry name" value="TF_NusA_KH_1st"/>
</dbReference>
<dbReference type="Gene3D" id="3.30.1480.10">
    <property type="entry name" value="NusA, N-terminal domain"/>
    <property type="match status" value="1"/>
</dbReference>
<proteinExistence type="inferred from homology"/>
<dbReference type="Gene3D" id="3.30.300.20">
    <property type="match status" value="2"/>
</dbReference>
<dbReference type="GeneID" id="92857478"/>
<dbReference type="PANTHER" id="PTHR22648">
    <property type="entry name" value="TRANSCRIPTION TERMINATION FACTOR NUSA"/>
    <property type="match status" value="1"/>
</dbReference>
<dbReference type="InterPro" id="IPR009019">
    <property type="entry name" value="KH_sf_prok-type"/>
</dbReference>
<dbReference type="Proteomes" id="UP000226191">
    <property type="component" value="Unassembled WGS sequence"/>
</dbReference>
<evidence type="ECO:0000256" key="2">
    <source>
        <dbReference type="ARBA" id="ARBA00022490"/>
    </source>
</evidence>
<dbReference type="RefSeq" id="WP_002516957.1">
    <property type="nucleotide sequence ID" value="NZ_AP019664.1"/>
</dbReference>
<evidence type="ECO:0000256" key="3">
    <source>
        <dbReference type="ARBA" id="ARBA00022814"/>
    </source>
</evidence>
<dbReference type="GO" id="GO:0031564">
    <property type="term" value="P:transcription antitermination"/>
    <property type="evidence" value="ECO:0007669"/>
    <property type="project" value="UniProtKB-UniRule"/>
</dbReference>
<evidence type="ECO:0000313" key="11">
    <source>
        <dbReference type="Proteomes" id="UP000226191"/>
    </source>
</evidence>
<evidence type="ECO:0000256" key="5">
    <source>
        <dbReference type="ARBA" id="ARBA00023015"/>
    </source>
</evidence>
<gene>
    <name evidence="7" type="primary">nusA</name>
    <name evidence="10" type="ORF">B1B09_09415</name>
    <name evidence="9" type="ORF">DXN06_12680</name>
</gene>
<reference evidence="10 11" key="1">
    <citation type="submission" date="2017-02" db="EMBL/GenBank/DDBJ databases">
        <title>Prevalence of linear plasmids in Cutibacterium acnes isolates obtained from cancerous prostatic tissue.</title>
        <authorList>
            <person name="Davidsson S."/>
            <person name="Bruggemann H."/>
        </authorList>
    </citation>
    <scope>NUCLEOTIDE SEQUENCE [LARGE SCALE GENOMIC DNA]</scope>
    <source>
        <strain evidence="10 11">11-78</strain>
    </source>
</reference>
<dbReference type="Pfam" id="PF13184">
    <property type="entry name" value="KH_NusA_1st"/>
    <property type="match status" value="1"/>
</dbReference>
<dbReference type="PROSITE" id="PS50084">
    <property type="entry name" value="KH_TYPE_1"/>
    <property type="match status" value="1"/>
</dbReference>
<evidence type="ECO:0000259" key="8">
    <source>
        <dbReference type="PROSITE" id="PS50126"/>
    </source>
</evidence>
<dbReference type="PANTHER" id="PTHR22648:SF0">
    <property type="entry name" value="TRANSCRIPTION TERMINATION_ANTITERMINATION PROTEIN NUSA"/>
    <property type="match status" value="1"/>
</dbReference>
<evidence type="ECO:0000313" key="12">
    <source>
        <dbReference type="Proteomes" id="UP000256621"/>
    </source>
</evidence>
<dbReference type="InterPro" id="IPR036555">
    <property type="entry name" value="NusA_N_sf"/>
</dbReference>
<dbReference type="GO" id="GO:0006353">
    <property type="term" value="P:DNA-templated transcription termination"/>
    <property type="evidence" value="ECO:0007669"/>
    <property type="project" value="UniProtKB-UniRule"/>
</dbReference>
<comment type="function">
    <text evidence="7">Participates in both transcription termination and antitermination.</text>
</comment>
<dbReference type="OMA" id="MKGSRIH"/>
<dbReference type="CDD" id="cd04455">
    <property type="entry name" value="S1_NusA"/>
    <property type="match status" value="1"/>
</dbReference>
<evidence type="ECO:0000256" key="1">
    <source>
        <dbReference type="ARBA" id="ARBA00022472"/>
    </source>
</evidence>
<evidence type="ECO:0000256" key="4">
    <source>
        <dbReference type="ARBA" id="ARBA00022884"/>
    </source>
</evidence>
<dbReference type="InterPro" id="IPR013735">
    <property type="entry name" value="TF_NusA_N"/>
</dbReference>
<comment type="subcellular location">
    <subcellularLocation>
        <location evidence="7">Cytoplasm</location>
    </subcellularLocation>
</comment>
<dbReference type="SMART" id="SM00316">
    <property type="entry name" value="S1"/>
    <property type="match status" value="1"/>
</dbReference>
<dbReference type="InterPro" id="IPR030842">
    <property type="entry name" value="TF_NusA_bacterial"/>
</dbReference>
<protein>
    <recommendedName>
        <fullName evidence="7">Transcription termination/antitermination protein NusA</fullName>
    </recommendedName>
</protein>
<accession>A0A2B7JMH8</accession>
<dbReference type="NCBIfam" id="TIGR01953">
    <property type="entry name" value="NusA"/>
    <property type="match status" value="1"/>
</dbReference>
<reference evidence="9 12" key="2">
    <citation type="submission" date="2018-08" db="EMBL/GenBank/DDBJ databases">
        <title>Genome sequencing of Cutibacterium acnes KCOM 1315.</title>
        <authorList>
            <person name="Kook J.-K."/>
            <person name="Park S.-N."/>
            <person name="Lim Y.K."/>
        </authorList>
    </citation>
    <scope>NUCLEOTIDE SEQUENCE [LARGE SCALE GENOMIC DNA]</scope>
    <source>
        <strain evidence="9 12">KCOM 1315</strain>
    </source>
</reference>
<dbReference type="EMBL" id="CP031442">
    <property type="protein sequence ID" value="AXM07849.1"/>
    <property type="molecule type" value="Genomic_DNA"/>
</dbReference>
<evidence type="ECO:0000313" key="10">
    <source>
        <dbReference type="EMBL" id="PGF33136.1"/>
    </source>
</evidence>
<dbReference type="OrthoDB" id="9807233at2"/>
<sequence>MDIDLSTLRMIERDKDIPLDYLLTTLEDALLNAYDKTEAPVNGAKVQLDRKTGNVAVMLPEKDEEGQVVGWYDGTPEDFGRVAASTARQVIFQRLREAEDEQKYGHFSAVEGDVITGVVQQSYRDTRTVRVDLGSLEGIMPPAEQVPGEKYSHGRRIRVYVVAVRKEARGPQVIVSRTHPNLVRKLFAMEVPEIEQGVVEIKALAREAGHRSKIAVVSHNPDVSAKGACIGPMGQRVRAVMHELDEEKIDIIDWSEDPAEFVGAALSPSKVSSVTVIDPKAKTARAIVPDYQLSLAIGREGQNARLAARLTGWRIDIRPDNKV</sequence>
<dbReference type="SUPFAM" id="SSF69705">
    <property type="entry name" value="Transcription factor NusA, N-terminal domain"/>
    <property type="match status" value="1"/>
</dbReference>
<dbReference type="EMBL" id="MVCE01000004">
    <property type="protein sequence ID" value="PGF33136.1"/>
    <property type="molecule type" value="Genomic_DNA"/>
</dbReference>
<dbReference type="InterPro" id="IPR003029">
    <property type="entry name" value="S1_domain"/>
</dbReference>
<feature type="domain" description="S1 motif" evidence="8">
    <location>
        <begin position="112"/>
        <end position="178"/>
    </location>
</feature>
<keyword evidence="6 7" id="KW-0804">Transcription</keyword>
<dbReference type="SUPFAM" id="SSF50249">
    <property type="entry name" value="Nucleic acid-binding proteins"/>
    <property type="match status" value="1"/>
</dbReference>
<dbReference type="CDD" id="cd22529">
    <property type="entry name" value="KH-II_NusA_rpt2"/>
    <property type="match status" value="1"/>
</dbReference>
<keyword evidence="5 7" id="KW-0805">Transcription regulation</keyword>